<reference evidence="11" key="1">
    <citation type="submission" date="2018-05" db="EMBL/GenBank/DDBJ databases">
        <authorList>
            <person name="Lanie J.A."/>
            <person name="Ng W.-L."/>
            <person name="Kazmierczak K.M."/>
            <person name="Andrzejewski T.M."/>
            <person name="Davidsen T.M."/>
            <person name="Wayne K.J."/>
            <person name="Tettelin H."/>
            <person name="Glass J.I."/>
            <person name="Rusch D."/>
            <person name="Podicherti R."/>
            <person name="Tsui H.-C.T."/>
            <person name="Winkler M.E."/>
        </authorList>
    </citation>
    <scope>NUCLEOTIDE SEQUENCE</scope>
</reference>
<comment type="pathway">
    <text evidence="3">Secondary metabolite metabolism; methylglyoxal degradation; (R)-lactate from methylglyoxal: step 2/2.</text>
</comment>
<dbReference type="GO" id="GO:0046872">
    <property type="term" value="F:metal ion binding"/>
    <property type="evidence" value="ECO:0007669"/>
    <property type="project" value="UniProtKB-KW"/>
</dbReference>
<dbReference type="EMBL" id="UINC01061324">
    <property type="protein sequence ID" value="SVB86777.1"/>
    <property type="molecule type" value="Genomic_DNA"/>
</dbReference>
<dbReference type="CDD" id="cd07723">
    <property type="entry name" value="hydroxyacylglutathione_hydrolase_MBL-fold"/>
    <property type="match status" value="1"/>
</dbReference>
<dbReference type="GO" id="GO:0019243">
    <property type="term" value="P:methylglyoxal catabolic process to D-lactate via S-lactoyl-glutathione"/>
    <property type="evidence" value="ECO:0007669"/>
    <property type="project" value="InterPro"/>
</dbReference>
<protein>
    <recommendedName>
        <fullName evidence="5">hydroxyacylglutathione hydrolase</fullName>
        <ecNumber evidence="5">3.1.2.6</ecNumber>
    </recommendedName>
    <alternativeName>
        <fullName evidence="9">Glyoxalase II</fullName>
    </alternativeName>
</protein>
<dbReference type="NCBIfam" id="TIGR03413">
    <property type="entry name" value="GSH_gloB"/>
    <property type="match status" value="1"/>
</dbReference>
<dbReference type="InterPro" id="IPR032282">
    <property type="entry name" value="HAGH_C"/>
</dbReference>
<dbReference type="InterPro" id="IPR050110">
    <property type="entry name" value="Glyoxalase_II_hydrolase"/>
</dbReference>
<dbReference type="Pfam" id="PF16123">
    <property type="entry name" value="HAGH_C"/>
    <property type="match status" value="1"/>
</dbReference>
<dbReference type="SUPFAM" id="SSF56281">
    <property type="entry name" value="Metallo-hydrolase/oxidoreductase"/>
    <property type="match status" value="1"/>
</dbReference>
<name>A0A382HIM2_9ZZZZ</name>
<keyword evidence="7" id="KW-0378">Hydrolase</keyword>
<evidence type="ECO:0000256" key="8">
    <source>
        <dbReference type="ARBA" id="ARBA00022833"/>
    </source>
</evidence>
<evidence type="ECO:0000256" key="7">
    <source>
        <dbReference type="ARBA" id="ARBA00022801"/>
    </source>
</evidence>
<evidence type="ECO:0000313" key="11">
    <source>
        <dbReference type="EMBL" id="SVB86777.1"/>
    </source>
</evidence>
<feature type="domain" description="Metallo-beta-lactamase" evidence="10">
    <location>
        <begin position="11"/>
        <end position="169"/>
    </location>
</feature>
<comment type="cofactor">
    <cofactor evidence="2">
        <name>Zn(2+)</name>
        <dbReference type="ChEBI" id="CHEBI:29105"/>
    </cofactor>
</comment>
<dbReference type="Gene3D" id="3.60.15.10">
    <property type="entry name" value="Ribonuclease Z/Hydroxyacylglutathione hydrolase-like"/>
    <property type="match status" value="1"/>
</dbReference>
<comment type="catalytic activity">
    <reaction evidence="1">
        <text>an S-(2-hydroxyacyl)glutathione + H2O = a 2-hydroxy carboxylate + glutathione + H(+)</text>
        <dbReference type="Rhea" id="RHEA:21864"/>
        <dbReference type="ChEBI" id="CHEBI:15377"/>
        <dbReference type="ChEBI" id="CHEBI:15378"/>
        <dbReference type="ChEBI" id="CHEBI:57925"/>
        <dbReference type="ChEBI" id="CHEBI:58896"/>
        <dbReference type="ChEBI" id="CHEBI:71261"/>
        <dbReference type="EC" id="3.1.2.6"/>
    </reaction>
</comment>
<accession>A0A382HIM2</accession>
<dbReference type="Pfam" id="PF00753">
    <property type="entry name" value="Lactamase_B"/>
    <property type="match status" value="1"/>
</dbReference>
<keyword evidence="6" id="KW-0479">Metal-binding</keyword>
<dbReference type="AlphaFoldDB" id="A0A382HIM2"/>
<evidence type="ECO:0000256" key="3">
    <source>
        <dbReference type="ARBA" id="ARBA00004963"/>
    </source>
</evidence>
<dbReference type="InterPro" id="IPR036866">
    <property type="entry name" value="RibonucZ/Hydroxyglut_hydro"/>
</dbReference>
<evidence type="ECO:0000256" key="5">
    <source>
        <dbReference type="ARBA" id="ARBA00011917"/>
    </source>
</evidence>
<dbReference type="PIRSF" id="PIRSF005457">
    <property type="entry name" value="Glx"/>
    <property type="match status" value="1"/>
</dbReference>
<dbReference type="InterPro" id="IPR017782">
    <property type="entry name" value="Hydroxyacylglutathione_Hdrlase"/>
</dbReference>
<evidence type="ECO:0000256" key="4">
    <source>
        <dbReference type="ARBA" id="ARBA00006759"/>
    </source>
</evidence>
<dbReference type="InterPro" id="IPR035680">
    <property type="entry name" value="Clx_II_MBL"/>
</dbReference>
<sequence length="253" mass="29317">MQIIPIPCLADNYAYIINDANSQIVGVIDPSEAPPVIAFLKKKNLKLNYILNTHHHFDHIGGNVELKKKYNAKVVGFDGDKHRIPGIDITLKDNEKWNFGNSLVKILHIPGHTLGHICFFFENEKIAFTGDTLFSLGCGRIFEGDHRQMLTSLEKIKKLPKDTKIYCGHEYTYKNAEFCMKYDNDNINLKKQFEKIKKLRSNNLPTIPTNLEDELKSNIFLRCDQNDLKIKLNMKNQEDFEVFRKVRDLKDSF</sequence>
<evidence type="ECO:0000256" key="1">
    <source>
        <dbReference type="ARBA" id="ARBA00001623"/>
    </source>
</evidence>
<dbReference type="GO" id="GO:0004416">
    <property type="term" value="F:hydroxyacylglutathione hydrolase activity"/>
    <property type="evidence" value="ECO:0007669"/>
    <property type="project" value="UniProtKB-EC"/>
</dbReference>
<dbReference type="InterPro" id="IPR001279">
    <property type="entry name" value="Metallo-B-lactamas"/>
</dbReference>
<keyword evidence="8" id="KW-0862">Zinc</keyword>
<evidence type="ECO:0000256" key="2">
    <source>
        <dbReference type="ARBA" id="ARBA00001947"/>
    </source>
</evidence>
<dbReference type="PANTHER" id="PTHR43705:SF1">
    <property type="entry name" value="HYDROXYACYLGLUTATHIONE HYDROLASE GLOB"/>
    <property type="match status" value="1"/>
</dbReference>
<dbReference type="HAMAP" id="MF_01374">
    <property type="entry name" value="Glyoxalase_2"/>
    <property type="match status" value="1"/>
</dbReference>
<dbReference type="SMART" id="SM00849">
    <property type="entry name" value="Lactamase_B"/>
    <property type="match status" value="1"/>
</dbReference>
<proteinExistence type="inferred from homology"/>
<evidence type="ECO:0000256" key="6">
    <source>
        <dbReference type="ARBA" id="ARBA00022723"/>
    </source>
</evidence>
<organism evidence="11">
    <name type="scientific">marine metagenome</name>
    <dbReference type="NCBI Taxonomy" id="408172"/>
    <lineage>
        <taxon>unclassified sequences</taxon>
        <taxon>metagenomes</taxon>
        <taxon>ecological metagenomes</taxon>
    </lineage>
</organism>
<evidence type="ECO:0000256" key="9">
    <source>
        <dbReference type="ARBA" id="ARBA00031044"/>
    </source>
</evidence>
<gene>
    <name evidence="11" type="ORF">METZ01_LOCUS239631</name>
</gene>
<dbReference type="PANTHER" id="PTHR43705">
    <property type="entry name" value="HYDROXYACYLGLUTATHIONE HYDROLASE"/>
    <property type="match status" value="1"/>
</dbReference>
<dbReference type="EC" id="3.1.2.6" evidence="5"/>
<comment type="similarity">
    <text evidence="4">Belongs to the metallo-beta-lactamase superfamily. Glyoxalase II family.</text>
</comment>
<evidence type="ECO:0000259" key="10">
    <source>
        <dbReference type="SMART" id="SM00849"/>
    </source>
</evidence>